<dbReference type="GO" id="GO:0000271">
    <property type="term" value="P:polysaccharide biosynthetic process"/>
    <property type="evidence" value="ECO:0007669"/>
    <property type="project" value="InterPro"/>
</dbReference>
<dbReference type="GO" id="GO:0005886">
    <property type="term" value="C:plasma membrane"/>
    <property type="evidence" value="ECO:0007669"/>
    <property type="project" value="UniProtKB-SubCell"/>
</dbReference>
<evidence type="ECO:0000313" key="12">
    <source>
        <dbReference type="Proteomes" id="UP000214880"/>
    </source>
</evidence>
<evidence type="ECO:0000256" key="5">
    <source>
        <dbReference type="ARBA" id="ARBA00022679"/>
    </source>
</evidence>
<evidence type="ECO:0000313" key="11">
    <source>
        <dbReference type="EMBL" id="SDM86291.1"/>
    </source>
</evidence>
<keyword evidence="12" id="KW-1185">Reference proteome</keyword>
<evidence type="ECO:0000256" key="6">
    <source>
        <dbReference type="ARBA" id="ARBA00022692"/>
    </source>
</evidence>
<dbReference type="Proteomes" id="UP000214880">
    <property type="component" value="Unassembled WGS sequence"/>
</dbReference>
<feature type="transmembrane region" description="Helical" evidence="9">
    <location>
        <begin position="103"/>
        <end position="122"/>
    </location>
</feature>
<evidence type="ECO:0000256" key="9">
    <source>
        <dbReference type="SAM" id="Phobius"/>
    </source>
</evidence>
<organism evidence="11 12">
    <name type="scientific">Dendrosporobacter quercicolus</name>
    <dbReference type="NCBI Taxonomy" id="146817"/>
    <lineage>
        <taxon>Bacteria</taxon>
        <taxon>Bacillati</taxon>
        <taxon>Bacillota</taxon>
        <taxon>Negativicutes</taxon>
        <taxon>Selenomonadales</taxon>
        <taxon>Sporomusaceae</taxon>
        <taxon>Dendrosporobacter</taxon>
    </lineage>
</organism>
<dbReference type="NCBIfam" id="TIGR03022">
    <property type="entry name" value="WbaP_sugtrans"/>
    <property type="match status" value="1"/>
</dbReference>
<evidence type="ECO:0000259" key="10">
    <source>
        <dbReference type="Pfam" id="PF02397"/>
    </source>
</evidence>
<dbReference type="Gene3D" id="3.40.50.720">
    <property type="entry name" value="NAD(P)-binding Rossmann-like Domain"/>
    <property type="match status" value="1"/>
</dbReference>
<keyword evidence="6 9" id="KW-0812">Transmembrane</keyword>
<dbReference type="AlphaFoldDB" id="A0A1G9WPW4"/>
<dbReference type="GO" id="GO:0016780">
    <property type="term" value="F:phosphotransferase activity, for other substituted phosphate groups"/>
    <property type="evidence" value="ECO:0007669"/>
    <property type="project" value="TreeGrafter"/>
</dbReference>
<comment type="similarity">
    <text evidence="3">Belongs to the bacterial sugar transferase family.</text>
</comment>
<dbReference type="PANTHER" id="PTHR30576:SF4">
    <property type="entry name" value="UNDECAPRENYL-PHOSPHATE GALACTOSE PHOSPHOTRANSFERASE"/>
    <property type="match status" value="1"/>
</dbReference>
<accession>A0A1G9WPW4</accession>
<dbReference type="Pfam" id="PF02397">
    <property type="entry name" value="Bac_transf"/>
    <property type="match status" value="1"/>
</dbReference>
<feature type="transmembrane region" description="Helical" evidence="9">
    <location>
        <begin position="128"/>
        <end position="145"/>
    </location>
</feature>
<keyword evidence="7 9" id="KW-1133">Transmembrane helix</keyword>
<evidence type="ECO:0000256" key="3">
    <source>
        <dbReference type="ARBA" id="ARBA00006464"/>
    </source>
</evidence>
<proteinExistence type="inferred from homology"/>
<feature type="transmembrane region" description="Helical" evidence="9">
    <location>
        <begin position="27"/>
        <end position="52"/>
    </location>
</feature>
<comment type="subcellular location">
    <subcellularLocation>
        <location evidence="2">Cell membrane</location>
    </subcellularLocation>
    <subcellularLocation>
        <location evidence="1">Membrane</location>
        <topology evidence="1">Multi-pass membrane protein</topology>
    </subcellularLocation>
</comment>
<reference evidence="11 12" key="1">
    <citation type="submission" date="2016-10" db="EMBL/GenBank/DDBJ databases">
        <authorList>
            <person name="de Groot N.N."/>
        </authorList>
    </citation>
    <scope>NUCLEOTIDE SEQUENCE [LARGE SCALE GENOMIC DNA]</scope>
    <source>
        <strain evidence="11 12">DSM 1736</strain>
    </source>
</reference>
<evidence type="ECO:0000256" key="7">
    <source>
        <dbReference type="ARBA" id="ARBA00022989"/>
    </source>
</evidence>
<dbReference type="Pfam" id="PF13727">
    <property type="entry name" value="CoA_binding_3"/>
    <property type="match status" value="1"/>
</dbReference>
<feature type="transmembrane region" description="Helical" evidence="9">
    <location>
        <begin position="302"/>
        <end position="325"/>
    </location>
</feature>
<evidence type="ECO:0000256" key="4">
    <source>
        <dbReference type="ARBA" id="ARBA00022475"/>
    </source>
</evidence>
<dbReference type="RefSeq" id="WP_245698163.1">
    <property type="nucleotide sequence ID" value="NZ_FNHB01000008.1"/>
</dbReference>
<sequence length="494" mass="56730">MSSSNPDFPIRQKSLYDISVASRIGRWLAPLMLIVADYLVVVLALLTAYYFRDSFLRTLFPGLSPLTVPSKYVYIIIPLIYLGLFLYERLYTKRLPFWQSAELVFKVSLFTMAITTGLLYFSGTAKEISRIFIISSWVFSYLYIVSERYLLKRLLVHIGLWQKPVVVIGAGKTAELISQVYADEPGMGYKIVGLIEDNFKERPLIGKYSLLGNFNNVEEALLKSGVKDVIIAAPGLERGKMVELVYRIQPLIKNITIVPDLFGVPMANIEVEAFFNQKAIMFKIRNNMARGYNRFLKRTFDLTGSLIGGLLILPVVLVIAVRIYLDSPGPIIFAHNRIGFKGKVFPCYKFRSMVPNAQEVLDKYLQENLSAREEWERDFKLKDDIRITKIGNFLRKTSLDELPQLLNVIKGEMSLVGPRPIVKEEIEKYGQYINDYYLIRPGMTGFWQVSGRNDVDYNSRVQMDSWYVRNWSLWQDIVLLFKTIVVVIKGKGAY</sequence>
<dbReference type="InterPro" id="IPR017472">
    <property type="entry name" value="Undecaprenyl-P_galact_Ptfrase"/>
</dbReference>
<dbReference type="PANTHER" id="PTHR30576">
    <property type="entry name" value="COLANIC BIOSYNTHESIS UDP-GLUCOSE LIPID CARRIER TRANSFERASE"/>
    <property type="match status" value="1"/>
</dbReference>
<keyword evidence="8 9" id="KW-0472">Membrane</keyword>
<evidence type="ECO:0000256" key="2">
    <source>
        <dbReference type="ARBA" id="ARBA00004236"/>
    </source>
</evidence>
<dbReference type="InterPro" id="IPR017475">
    <property type="entry name" value="EPS_sugar_tfrase"/>
</dbReference>
<dbReference type="EMBL" id="FNHB01000008">
    <property type="protein sequence ID" value="SDM86291.1"/>
    <property type="molecule type" value="Genomic_DNA"/>
</dbReference>
<gene>
    <name evidence="11" type="ORF">SAMN04488502_10844</name>
</gene>
<dbReference type="STRING" id="146817.SAMN04488502_10844"/>
<feature type="domain" description="Bacterial sugar transferase" evidence="10">
    <location>
        <begin position="297"/>
        <end position="489"/>
    </location>
</feature>
<protein>
    <submittedName>
        <fullName evidence="11">Undecaprenyl-phosphate galactose phosphotransferase</fullName>
    </submittedName>
</protein>
<dbReference type="NCBIfam" id="TIGR03025">
    <property type="entry name" value="EPS_sugtrans"/>
    <property type="match status" value="1"/>
</dbReference>
<evidence type="ECO:0000256" key="1">
    <source>
        <dbReference type="ARBA" id="ARBA00004141"/>
    </source>
</evidence>
<feature type="transmembrane region" description="Helical" evidence="9">
    <location>
        <begin position="72"/>
        <end position="91"/>
    </location>
</feature>
<keyword evidence="4" id="KW-1003">Cell membrane</keyword>
<name>A0A1G9WPW4_9FIRM</name>
<dbReference type="InterPro" id="IPR003362">
    <property type="entry name" value="Bact_transf"/>
</dbReference>
<evidence type="ECO:0000256" key="8">
    <source>
        <dbReference type="ARBA" id="ARBA00023136"/>
    </source>
</evidence>
<keyword evidence="5 11" id="KW-0808">Transferase</keyword>